<reference evidence="1 4" key="2">
    <citation type="submission" date="2021-06" db="EMBL/GenBank/DDBJ databases">
        <title>Whole genome sequence of Paenibacillus sophorae DSM23020 for comparative genomics.</title>
        <authorList>
            <person name="Kim M.-J."/>
            <person name="Lee G."/>
            <person name="Shin J.-H."/>
        </authorList>
    </citation>
    <scope>NUCLEOTIDE SEQUENCE [LARGE SCALE GENOMIC DNA]</scope>
    <source>
        <strain evidence="1 4">DSM 23020</strain>
    </source>
</reference>
<proteinExistence type="predicted"/>
<protein>
    <submittedName>
        <fullName evidence="2">Uncharacterized protein</fullName>
    </submittedName>
</protein>
<dbReference type="RefSeq" id="WP_175491745.1">
    <property type="nucleotide sequence ID" value="NZ_CP076607.1"/>
</dbReference>
<dbReference type="Proteomes" id="UP000198809">
    <property type="component" value="Unassembled WGS sequence"/>
</dbReference>
<dbReference type="STRING" id="1333845.SAMN04487895_101537"/>
<accession>A0A1H8GIP9</accession>
<keyword evidence="4" id="KW-1185">Reference proteome</keyword>
<evidence type="ECO:0000313" key="2">
    <source>
        <dbReference type="EMBL" id="SEN44051.1"/>
    </source>
</evidence>
<dbReference type="EMBL" id="CP076607">
    <property type="protein sequence ID" value="QWU14245.1"/>
    <property type="molecule type" value="Genomic_DNA"/>
</dbReference>
<organism evidence="2 3">
    <name type="scientific">Paenibacillus sophorae</name>
    <dbReference type="NCBI Taxonomy" id="1333845"/>
    <lineage>
        <taxon>Bacteria</taxon>
        <taxon>Bacillati</taxon>
        <taxon>Bacillota</taxon>
        <taxon>Bacilli</taxon>
        <taxon>Bacillales</taxon>
        <taxon>Paenibacillaceae</taxon>
        <taxon>Paenibacillus</taxon>
    </lineage>
</organism>
<dbReference type="EMBL" id="FODH01000001">
    <property type="protein sequence ID" value="SEN44051.1"/>
    <property type="molecule type" value="Genomic_DNA"/>
</dbReference>
<evidence type="ECO:0000313" key="3">
    <source>
        <dbReference type="Proteomes" id="UP000198809"/>
    </source>
</evidence>
<dbReference type="AlphaFoldDB" id="A0A1H8GIP9"/>
<name>A0A1H8GIP9_9BACL</name>
<dbReference type="Proteomes" id="UP000683429">
    <property type="component" value="Chromosome"/>
</dbReference>
<evidence type="ECO:0000313" key="4">
    <source>
        <dbReference type="Proteomes" id="UP000683429"/>
    </source>
</evidence>
<sequence>MTFTDILKEFGVETDGKDLDAIYNKISLLWAKLNKSERIEIITNLLEN</sequence>
<evidence type="ECO:0000313" key="1">
    <source>
        <dbReference type="EMBL" id="QWU14245.1"/>
    </source>
</evidence>
<gene>
    <name evidence="1" type="ORF">KP014_20255</name>
    <name evidence="2" type="ORF">SAMN04487895_101537</name>
</gene>
<reference evidence="2 3" key="1">
    <citation type="submission" date="2016-10" db="EMBL/GenBank/DDBJ databases">
        <authorList>
            <person name="de Groot N.N."/>
        </authorList>
    </citation>
    <scope>NUCLEOTIDE SEQUENCE [LARGE SCALE GENOMIC DNA]</scope>
    <source>
        <strain evidence="2 3">CGMCC 1.10238</strain>
    </source>
</reference>